<gene>
    <name evidence="4" type="primary">zpax4</name>
</gene>
<evidence type="ECO:0000313" key="4">
    <source>
        <dbReference type="RefSeq" id="XP_030635000.1"/>
    </source>
</evidence>
<dbReference type="RefSeq" id="XP_030635000.1">
    <property type="nucleotide sequence ID" value="XM_030779140.1"/>
</dbReference>
<dbReference type="InParanoid" id="A0A6J2VPX1"/>
<dbReference type="FunCoup" id="A0A6J2VPX1">
    <property type="interactions" value="42"/>
</dbReference>
<dbReference type="Gene3D" id="2.60.40.3210">
    <property type="entry name" value="Zona pellucida, ZP-N domain"/>
    <property type="match status" value="2"/>
</dbReference>
<dbReference type="InterPro" id="IPR058876">
    <property type="entry name" value="Ig-like_ZP"/>
</dbReference>
<dbReference type="PANTHER" id="PTHR47130">
    <property type="entry name" value="SI:DKEY-19B23.11-RELATED"/>
    <property type="match status" value="1"/>
</dbReference>
<dbReference type="PANTHER" id="PTHR47130:SF6">
    <property type="entry name" value="EGG ENVELOPE GLYCOPROTEIN-LIKE PRECURSOR"/>
    <property type="match status" value="1"/>
</dbReference>
<reference evidence="4" key="1">
    <citation type="submission" date="2025-08" db="UniProtKB">
        <authorList>
            <consortium name="RefSeq"/>
        </authorList>
    </citation>
    <scope>IDENTIFICATION</scope>
</reference>
<dbReference type="InterPro" id="IPR001507">
    <property type="entry name" value="ZP_dom"/>
</dbReference>
<feature type="region of interest" description="Disordered" evidence="1">
    <location>
        <begin position="1"/>
        <end position="24"/>
    </location>
</feature>
<dbReference type="PROSITE" id="PS51034">
    <property type="entry name" value="ZP_2"/>
    <property type="match status" value="1"/>
</dbReference>
<dbReference type="OrthoDB" id="8945590at2759"/>
<dbReference type="GeneID" id="115816172"/>
<evidence type="ECO:0000259" key="2">
    <source>
        <dbReference type="PROSITE" id="PS51034"/>
    </source>
</evidence>
<accession>A0A6J2VPX1</accession>
<evidence type="ECO:0000256" key="1">
    <source>
        <dbReference type="SAM" id="MobiDB-lite"/>
    </source>
</evidence>
<dbReference type="Pfam" id="PF23344">
    <property type="entry name" value="ZP-N"/>
    <property type="match status" value="2"/>
</dbReference>
<sequence>MVTRTSMAVPPVEPSQTSLLDSTCRPKEVDQSRVPFTFIVNTCGTKVRTESNHVVYENEVVFHREFAPHQSSVITRDSDLRLTVRCHYPVTKTTRLYTDHMSSNEPWTMGAGSIIEMRGGPTTKGAFEVECTDRYLLISVPLPSSGLEPHFEAVDVDGFHLITQQYGSECGYTYSVLPLLGRVFLRASYFSCHADNQNDEVFTFKFKLITVDREGEESTLNISKTCSLTLPWAPREVICEENYMEVSVKSDLPCPYTGTFKEDLTTALSVAQGSAVSAWQVMFLGDGHLPEAMSTEEASNMGYFLDATTGRVVFRSSYGQRHSVIEMINGLAVEVLRPTIFFRQRWMVIMVDLVVACTLNDGSFDGASLSWETPMVVAPLVSGLPGFESQQIRVGMNGQLLDEQTAIDHGYTIAADMRTVEISVPYAAEGAFRKSFVMENVYHEFHLVQLRYEHVFVDDSGVETRHNQIRPLVTPLLDQHPFTVNQTVLKERIFTVFVGNFPFDVELVTVVFNGYNFTLPDAIERGYSITKIPFSNNTHGYTVKVPFEDSVVTKMYLHEGVLQYSLDINYTLSIMPKGEQYYHLASVVADIKDVFPPAFSALCTDSGISFKLDHTEFDYLWEVCIGQYPLTQQLADHCGYIMHNDSQTLTLNVPLFTTGYIYENITLQQFFGTFEVISRDAKSLEIVQSTAKRCPFNTSELIVCSTSGVMTVVSDVSKAVPEADHTRITLLDKTCKPKQMDENRVLFTFGLNTCGTRVLVNKLYVTYENEIVFDMALASVKKPVVTRELSNRLIIKCVYPVHGINRLFVDRKFRAEAPGMGSIQQPKIPMKGK</sequence>
<evidence type="ECO:0000313" key="3">
    <source>
        <dbReference type="Proteomes" id="UP000504632"/>
    </source>
</evidence>
<organism evidence="3 4">
    <name type="scientific">Chanos chanos</name>
    <name type="common">Milkfish</name>
    <name type="synonym">Mugil chanos</name>
    <dbReference type="NCBI Taxonomy" id="29144"/>
    <lineage>
        <taxon>Eukaryota</taxon>
        <taxon>Metazoa</taxon>
        <taxon>Chordata</taxon>
        <taxon>Craniata</taxon>
        <taxon>Vertebrata</taxon>
        <taxon>Euteleostomi</taxon>
        <taxon>Actinopterygii</taxon>
        <taxon>Neopterygii</taxon>
        <taxon>Teleostei</taxon>
        <taxon>Ostariophysi</taxon>
        <taxon>Gonorynchiformes</taxon>
        <taxon>Chanidae</taxon>
        <taxon>Chanos</taxon>
    </lineage>
</organism>
<dbReference type="SMART" id="SM00241">
    <property type="entry name" value="ZP"/>
    <property type="match status" value="1"/>
</dbReference>
<name>A0A6J2VPX1_CHACN</name>
<protein>
    <submittedName>
        <fullName evidence="4">Zona pellucida protein AX 4</fullName>
    </submittedName>
</protein>
<dbReference type="Proteomes" id="UP000504632">
    <property type="component" value="Chromosome 7"/>
</dbReference>
<keyword evidence="3" id="KW-1185">Reference proteome</keyword>
<proteinExistence type="predicted"/>
<dbReference type="Pfam" id="PF26562">
    <property type="entry name" value="Ig-like"/>
    <property type="match status" value="1"/>
</dbReference>
<dbReference type="CTD" id="798996"/>
<feature type="domain" description="ZP" evidence="2">
    <location>
        <begin position="703"/>
        <end position="833"/>
    </location>
</feature>
<dbReference type="AlphaFoldDB" id="A0A6J2VPX1"/>
<dbReference type="InterPro" id="IPR055356">
    <property type="entry name" value="ZP-N"/>
</dbReference>